<evidence type="ECO:0000259" key="3">
    <source>
        <dbReference type="PROSITE" id="PS51471"/>
    </source>
</evidence>
<evidence type="ECO:0000313" key="4">
    <source>
        <dbReference type="EMBL" id="OWP03684.1"/>
    </source>
</evidence>
<dbReference type="InParanoid" id="A0A218Z7K3"/>
<dbReference type="OrthoDB" id="445341at2759"/>
<dbReference type="InterPro" id="IPR036282">
    <property type="entry name" value="Glutathione-S-Trfase_C_sf"/>
</dbReference>
<dbReference type="Gene3D" id="1.20.1050.10">
    <property type="match status" value="1"/>
</dbReference>
<feature type="region of interest" description="Disordered" evidence="2">
    <location>
        <begin position="267"/>
        <end position="435"/>
    </location>
</feature>
<evidence type="ECO:0000256" key="2">
    <source>
        <dbReference type="SAM" id="MobiDB-lite"/>
    </source>
</evidence>
<evidence type="ECO:0000313" key="5">
    <source>
        <dbReference type="Proteomes" id="UP000242519"/>
    </source>
</evidence>
<organism evidence="4 5">
    <name type="scientific">Diplocarpon coronariae</name>
    <dbReference type="NCBI Taxonomy" id="2795749"/>
    <lineage>
        <taxon>Eukaryota</taxon>
        <taxon>Fungi</taxon>
        <taxon>Dikarya</taxon>
        <taxon>Ascomycota</taxon>
        <taxon>Pezizomycotina</taxon>
        <taxon>Leotiomycetes</taxon>
        <taxon>Helotiales</taxon>
        <taxon>Drepanopezizaceae</taxon>
        <taxon>Diplocarpon</taxon>
    </lineage>
</organism>
<dbReference type="EMBL" id="MZNU01000174">
    <property type="protein sequence ID" value="OWP03684.1"/>
    <property type="molecule type" value="Genomic_DNA"/>
</dbReference>
<dbReference type="GO" id="GO:0051213">
    <property type="term" value="F:dioxygenase activity"/>
    <property type="evidence" value="ECO:0007669"/>
    <property type="project" value="InterPro"/>
</dbReference>
<accession>A0A218Z7K3</accession>
<dbReference type="STRING" id="503106.A0A218Z7K3"/>
<dbReference type="CDD" id="cd00431">
    <property type="entry name" value="cysteine_hydrolases"/>
    <property type="match status" value="1"/>
</dbReference>
<dbReference type="GO" id="GO:0006307">
    <property type="term" value="P:DNA alkylation repair"/>
    <property type="evidence" value="ECO:0007669"/>
    <property type="project" value="InterPro"/>
</dbReference>
<dbReference type="InterPro" id="IPR037151">
    <property type="entry name" value="AlkB-like_sf"/>
</dbReference>
<sequence length="960" mass="106183">MFQIDANNLPFVRTRQALLVLDLQNDFLSPDAALPVKQPSDFVDRIIELAPDFRAIGNIIWIRTYFEAPRRVNEPYGDSENVITDTELNLGRLAESESRHPPESSKMRGTSGGEQSLQGNERDGGSSPLLAFDEDEESISEAYLSLEPGREPKLCLPMSANTNFFEKIFSQFSPNQDLVFQKTYYSAFKDGTLVQILRAKFVTDIFICGALTNISVFATAMDAARHGYGITIVEDCLGYRSKARHDEALRRLVEYAGCETMTSEELQEELREKARRLQAPVRSQPRSRPDDHNTGLEDLMSSLKLRPDRPSMSSRRAAPHSAGSRAAAVASETAGSSAGAEENGLEGNQGQPRPESDHNKREKVKSKVKVRRRASNPTRPGAASGSSEKARPPSTTATLQTASQPLDKSSKPVAAAAAGNSTSPGSEAPGASDSNIKSQVLVEPVVPMVAIAVHPRYVAEDQESSSDDRPSVLCEGDTSIIKNLLHDDLAEGIFKTIRDEVRWQKMSHQGGEVPRLVAVQGEVARDGCIPIYRHPADESPPLCPFSENVSLIRRQVEEQLGHSVNHVLIQFYRDGTDYISEHSDKTLDIVPGTFIANVSLGAQRTMVFRTKRPKTTETGAAEPRKICRAKLPNNSMCKVGLATNMRWLHGIRQDKRMASEKVAEELAYQGGRISLTFRQIGTFLDRDRQKIWGQGATAKVRELAKTVVNGHTPDAERMIKAFAEENQSSEFDWKGTYGDGFDVLHMSNVRKLFLSGDSTADLRVQLYLAEHKIAWTEGKLSPPFTWNDGSALAGAPEIPETLPIKFVDNDLSKSTVVGDVAIMLYLDAVYGAESPVPPPTSGLDLARQYTRLQQSAELLKKWRTEPFSVKPFQQELKVWEGYALEAPYMGGERPTLADFALFPVVGEIQSEWKNADGVYNLVAWYFRMRRRETAMRILGPLDKADLLADKSLIGTPDGTE</sequence>
<feature type="compositionally biased region" description="Basic residues" evidence="2">
    <location>
        <begin position="361"/>
        <end position="374"/>
    </location>
</feature>
<dbReference type="SUPFAM" id="SSF47616">
    <property type="entry name" value="GST C-terminal domain-like"/>
    <property type="match status" value="1"/>
</dbReference>
<feature type="compositionally biased region" description="Low complexity" evidence="2">
    <location>
        <begin position="313"/>
        <end position="342"/>
    </location>
</feature>
<comment type="caution">
    <text evidence="4">The sequence shown here is derived from an EMBL/GenBank/DDBJ whole genome shotgun (WGS) entry which is preliminary data.</text>
</comment>
<feature type="domain" description="Fe2OG dioxygenase" evidence="3">
    <location>
        <begin position="563"/>
        <end position="681"/>
    </location>
</feature>
<proteinExistence type="inferred from homology"/>
<dbReference type="AlphaFoldDB" id="A0A218Z7K3"/>
<dbReference type="SUPFAM" id="SSF51197">
    <property type="entry name" value="Clavaminate synthase-like"/>
    <property type="match status" value="1"/>
</dbReference>
<dbReference type="InterPro" id="IPR032854">
    <property type="entry name" value="ALKBH3"/>
</dbReference>
<dbReference type="InterPro" id="IPR000868">
    <property type="entry name" value="Isochorismatase-like_dom"/>
</dbReference>
<name>A0A218Z7K3_9HELO</name>
<feature type="compositionally biased region" description="Basic and acidic residues" evidence="2">
    <location>
        <begin position="94"/>
        <end position="106"/>
    </location>
</feature>
<dbReference type="SUPFAM" id="SSF52499">
    <property type="entry name" value="Isochorismatase-like hydrolases"/>
    <property type="match status" value="1"/>
</dbReference>
<dbReference type="InterPro" id="IPR036380">
    <property type="entry name" value="Isochorismatase-like_sf"/>
</dbReference>
<dbReference type="Gene3D" id="3.40.50.850">
    <property type="entry name" value="Isochorismatase-like"/>
    <property type="match status" value="1"/>
</dbReference>
<dbReference type="CDD" id="cd00299">
    <property type="entry name" value="GST_C_family"/>
    <property type="match status" value="1"/>
</dbReference>
<feature type="compositionally biased region" description="Polar residues" evidence="2">
    <location>
        <begin position="393"/>
        <end position="407"/>
    </location>
</feature>
<dbReference type="InterPro" id="IPR057088">
    <property type="entry name" value="GLRG_09195_Thiored"/>
</dbReference>
<reference evidence="4 5" key="1">
    <citation type="submission" date="2017-04" db="EMBL/GenBank/DDBJ databases">
        <title>Draft genome sequence of Marssonina coronaria NL1: causal agent of apple blotch.</title>
        <authorList>
            <person name="Cheng Q."/>
        </authorList>
    </citation>
    <scope>NUCLEOTIDE SEQUENCE [LARGE SCALE GENOMIC DNA]</scope>
    <source>
        <strain evidence="4 5">NL1</strain>
    </source>
</reference>
<feature type="region of interest" description="Disordered" evidence="2">
    <location>
        <begin position="93"/>
        <end position="130"/>
    </location>
</feature>
<comment type="similarity">
    <text evidence="1">Belongs to the isochorismatase family.</text>
</comment>
<dbReference type="Proteomes" id="UP000242519">
    <property type="component" value="Unassembled WGS sequence"/>
</dbReference>
<dbReference type="PANTHER" id="PTHR31212">
    <property type="entry name" value="ALPHA-KETOGLUTARATE-DEPENDENT DIOXYGENASE ALKB HOMOLOG 3"/>
    <property type="match status" value="1"/>
</dbReference>
<dbReference type="Gene3D" id="2.60.120.590">
    <property type="entry name" value="Alpha-ketoglutarate-dependent dioxygenase AlkB-like"/>
    <property type="match status" value="1"/>
</dbReference>
<dbReference type="InterPro" id="IPR027450">
    <property type="entry name" value="AlkB-like"/>
</dbReference>
<gene>
    <name evidence="4" type="ORF">B2J93_2196</name>
</gene>
<evidence type="ECO:0000256" key="1">
    <source>
        <dbReference type="ARBA" id="ARBA00006336"/>
    </source>
</evidence>
<dbReference type="Pfam" id="PF00857">
    <property type="entry name" value="Isochorismatase"/>
    <property type="match status" value="1"/>
</dbReference>
<dbReference type="Pfam" id="PF13532">
    <property type="entry name" value="2OG-FeII_Oxy_2"/>
    <property type="match status" value="1"/>
</dbReference>
<dbReference type="PROSITE" id="PS51471">
    <property type="entry name" value="FE2OG_OXY"/>
    <property type="match status" value="1"/>
</dbReference>
<dbReference type="PANTHER" id="PTHR31212:SF5">
    <property type="entry name" value="ISOCHORISMATASE FAMILY PROTEIN FAMILY (AFU_ORTHOLOGUE AFUA_3G14500)"/>
    <property type="match status" value="1"/>
</dbReference>
<dbReference type="InterPro" id="IPR005123">
    <property type="entry name" value="Oxoglu/Fe-dep_dioxygenase_dom"/>
</dbReference>
<dbReference type="Pfam" id="PF24470">
    <property type="entry name" value="Thiored_Isochorism"/>
    <property type="match status" value="1"/>
</dbReference>
<keyword evidence="5" id="KW-1185">Reference proteome</keyword>
<protein>
    <recommendedName>
        <fullName evidence="3">Fe2OG dioxygenase domain-containing protein</fullName>
    </recommendedName>
</protein>